<dbReference type="InterPro" id="IPR034660">
    <property type="entry name" value="DinB/YfiT-like"/>
</dbReference>
<dbReference type="NCBIfam" id="TIGR03086">
    <property type="entry name" value="TIGR03086 family metal-binding protein"/>
    <property type="match status" value="1"/>
</dbReference>
<dbReference type="Gene3D" id="3.10.450.50">
    <property type="match status" value="1"/>
</dbReference>
<sequence length="305" mass="33458">MDVFTLYHRSVEHFADRLTAIKDDQWADPTPCADWDVRALVNHVTYENLWTVPLMEGATIAEVGDRFEGDVLGDDPIGAALDAARAAIDCVREQLPAGGEVHLSFGDRPKEEYARQLAADHLLHGWDVAVATRGDTRIDPHLVGVTGTWFAANEDGYREAGAIAGRHYLTGEPQDDLLARFGRDPHWGPHHGVLARFNAAFGSGDLEAALALSTDDIVFDSTSPAPDGTRVEGKDAVREVWREVMTTPGMTFTEEESFVTGDRAVVRWRYGWAGDTGDEGGHVRGVDVVRFRDGLVCEKLSYVKG</sequence>
<feature type="domain" description="Mycothiol-dependent maleylpyruvate isomerase metal-binding" evidence="1">
    <location>
        <begin position="9"/>
        <end position="129"/>
    </location>
</feature>
<reference evidence="3" key="1">
    <citation type="submission" date="2020-11" db="EMBL/GenBank/DDBJ databases">
        <title>Nocardioides sp. nov., isolated from Soil of Cynanchum wilfordii Hemsley rhizosphere.</title>
        <authorList>
            <person name="Lee J.-S."/>
            <person name="Suh M.K."/>
            <person name="Kim J.-S."/>
        </authorList>
    </citation>
    <scope>NUCLEOTIDE SEQUENCE</scope>
    <source>
        <strain evidence="3">KCTC 19275</strain>
    </source>
</reference>
<feature type="domain" description="SnoaL-like" evidence="2">
    <location>
        <begin position="195"/>
        <end position="298"/>
    </location>
</feature>
<dbReference type="EMBL" id="JADKPN010000020">
    <property type="protein sequence ID" value="MBF4765959.1"/>
    <property type="molecule type" value="Genomic_DNA"/>
</dbReference>
<evidence type="ECO:0000313" key="3">
    <source>
        <dbReference type="EMBL" id="MBF4765959.1"/>
    </source>
</evidence>
<name>A0A930YKD7_9ACTN</name>
<evidence type="ECO:0000259" key="1">
    <source>
        <dbReference type="Pfam" id="PF11716"/>
    </source>
</evidence>
<dbReference type="Pfam" id="PF11716">
    <property type="entry name" value="MDMPI_N"/>
    <property type="match status" value="1"/>
</dbReference>
<dbReference type="SUPFAM" id="SSF109854">
    <property type="entry name" value="DinB/YfiT-like putative metalloenzymes"/>
    <property type="match status" value="1"/>
</dbReference>
<dbReference type="SUPFAM" id="SSF54427">
    <property type="entry name" value="NTF2-like"/>
    <property type="match status" value="1"/>
</dbReference>
<keyword evidence="4" id="KW-1185">Reference proteome</keyword>
<organism evidence="3 4">
    <name type="scientific">Nocardioides islandensis</name>
    <dbReference type="NCBI Taxonomy" id="433663"/>
    <lineage>
        <taxon>Bacteria</taxon>
        <taxon>Bacillati</taxon>
        <taxon>Actinomycetota</taxon>
        <taxon>Actinomycetes</taxon>
        <taxon>Propionibacteriales</taxon>
        <taxon>Nocardioidaceae</taxon>
        <taxon>Nocardioides</taxon>
    </lineage>
</organism>
<protein>
    <submittedName>
        <fullName evidence="3">TIGR03086 family protein</fullName>
    </submittedName>
</protein>
<dbReference type="InterPro" id="IPR032710">
    <property type="entry name" value="NTF2-like_dom_sf"/>
</dbReference>
<dbReference type="GO" id="GO:0046872">
    <property type="term" value="F:metal ion binding"/>
    <property type="evidence" value="ECO:0007669"/>
    <property type="project" value="InterPro"/>
</dbReference>
<evidence type="ECO:0000259" key="2">
    <source>
        <dbReference type="Pfam" id="PF12680"/>
    </source>
</evidence>
<dbReference type="InterPro" id="IPR024344">
    <property type="entry name" value="MDMPI_metal-binding"/>
</dbReference>
<dbReference type="NCBIfam" id="TIGR03083">
    <property type="entry name" value="maleylpyruvate isomerase family mycothiol-dependent enzyme"/>
    <property type="match status" value="1"/>
</dbReference>
<dbReference type="InterPro" id="IPR017517">
    <property type="entry name" value="Maleyloyr_isom"/>
</dbReference>
<dbReference type="InterPro" id="IPR037401">
    <property type="entry name" value="SnoaL-like"/>
</dbReference>
<dbReference type="Gene3D" id="1.20.120.450">
    <property type="entry name" value="dinb family like domain"/>
    <property type="match status" value="1"/>
</dbReference>
<evidence type="ECO:0000313" key="4">
    <source>
        <dbReference type="Proteomes" id="UP000640489"/>
    </source>
</evidence>
<comment type="caution">
    <text evidence="3">The sequence shown here is derived from an EMBL/GenBank/DDBJ whole genome shotgun (WGS) entry which is preliminary data.</text>
</comment>
<dbReference type="InterPro" id="IPR017520">
    <property type="entry name" value="CHP03086"/>
</dbReference>
<accession>A0A930YKD7</accession>
<gene>
    <name evidence="3" type="ORF">ISU07_22720</name>
</gene>
<dbReference type="RefSeq" id="WP_194709138.1">
    <property type="nucleotide sequence ID" value="NZ_JADKPN010000020.1"/>
</dbReference>
<dbReference type="Pfam" id="PF12680">
    <property type="entry name" value="SnoaL_2"/>
    <property type="match status" value="1"/>
</dbReference>
<proteinExistence type="predicted"/>
<dbReference type="Proteomes" id="UP000640489">
    <property type="component" value="Unassembled WGS sequence"/>
</dbReference>
<dbReference type="AlphaFoldDB" id="A0A930YKD7"/>